<accession>A0A2I0UJI6</accession>
<dbReference type="Proteomes" id="UP000233556">
    <property type="component" value="Unassembled WGS sequence"/>
</dbReference>
<organism evidence="2 3">
    <name type="scientific">Limosa lapponica baueri</name>
    <dbReference type="NCBI Taxonomy" id="1758121"/>
    <lineage>
        <taxon>Eukaryota</taxon>
        <taxon>Metazoa</taxon>
        <taxon>Chordata</taxon>
        <taxon>Craniata</taxon>
        <taxon>Vertebrata</taxon>
        <taxon>Euteleostomi</taxon>
        <taxon>Archelosauria</taxon>
        <taxon>Archosauria</taxon>
        <taxon>Dinosauria</taxon>
        <taxon>Saurischia</taxon>
        <taxon>Theropoda</taxon>
        <taxon>Coelurosauria</taxon>
        <taxon>Aves</taxon>
        <taxon>Neognathae</taxon>
        <taxon>Neoaves</taxon>
        <taxon>Charadriiformes</taxon>
        <taxon>Scolopacidae</taxon>
        <taxon>Limosa</taxon>
    </lineage>
</organism>
<reference evidence="3" key="1">
    <citation type="submission" date="2017-11" db="EMBL/GenBank/DDBJ databases">
        <authorList>
            <person name="Lima N.C."/>
            <person name="Parody-Merino A.M."/>
            <person name="Battley P.F."/>
            <person name="Fidler A.E."/>
            <person name="Prosdocimi F."/>
        </authorList>
    </citation>
    <scope>NUCLEOTIDE SEQUENCE [LARGE SCALE GENOMIC DNA]</scope>
</reference>
<dbReference type="AlphaFoldDB" id="A0A2I0UJI6"/>
<evidence type="ECO:0000313" key="2">
    <source>
        <dbReference type="EMBL" id="PKU46201.1"/>
    </source>
</evidence>
<evidence type="ECO:0000313" key="3">
    <source>
        <dbReference type="Proteomes" id="UP000233556"/>
    </source>
</evidence>
<proteinExistence type="predicted"/>
<reference evidence="3" key="2">
    <citation type="submission" date="2017-12" db="EMBL/GenBank/DDBJ databases">
        <title>Genome sequence of the Bar-tailed Godwit (Limosa lapponica baueri).</title>
        <authorList>
            <person name="Lima N.C.B."/>
            <person name="Parody-Merino A.M."/>
            <person name="Battley P.F."/>
            <person name="Fidler A.E."/>
            <person name="Prosdocimi F."/>
        </authorList>
    </citation>
    <scope>NUCLEOTIDE SEQUENCE [LARGE SCALE GENOMIC DNA]</scope>
</reference>
<feature type="region of interest" description="Disordered" evidence="1">
    <location>
        <begin position="1"/>
        <end position="32"/>
    </location>
</feature>
<protein>
    <submittedName>
        <fullName evidence="2">Uncharacterized protein</fullName>
    </submittedName>
</protein>
<dbReference type="EMBL" id="KZ505723">
    <property type="protein sequence ID" value="PKU46201.1"/>
    <property type="molecule type" value="Genomic_DNA"/>
</dbReference>
<gene>
    <name evidence="2" type="ORF">llap_3511</name>
</gene>
<evidence type="ECO:0000256" key="1">
    <source>
        <dbReference type="SAM" id="MobiDB-lite"/>
    </source>
</evidence>
<name>A0A2I0UJI6_LIMLA</name>
<sequence>MPLGGGCHQGTEVRSGLAGPFQSHQMPPPLHTCPWDHAQAMAPSPWLGYPQLLPSPIALQLCQPMDFTDPDPELWADSPSITGSDFITMDRLAATGLGLTLVPVTGPDPGLRAVFSP</sequence>
<keyword evidence="3" id="KW-1185">Reference proteome</keyword>